<sequence>MTATLLSILNGAPSGRDTVSFRPNIGSILGSYRASNQEDTTFPQYRTVDTPIRTGDIFARSLFSLGHGVGLPAEHRYNGAFIGDVGTITEFGSFAYSFNMFLPSTHPLNR</sequence>
<organism evidence="1 2">
    <name type="scientific">Pholiota conissans</name>
    <dbReference type="NCBI Taxonomy" id="109636"/>
    <lineage>
        <taxon>Eukaryota</taxon>
        <taxon>Fungi</taxon>
        <taxon>Dikarya</taxon>
        <taxon>Basidiomycota</taxon>
        <taxon>Agaricomycotina</taxon>
        <taxon>Agaricomycetes</taxon>
        <taxon>Agaricomycetidae</taxon>
        <taxon>Agaricales</taxon>
        <taxon>Agaricineae</taxon>
        <taxon>Strophariaceae</taxon>
        <taxon>Pholiota</taxon>
    </lineage>
</organism>
<gene>
    <name evidence="1" type="ORF">BDN70DRAFT_883630</name>
</gene>
<reference evidence="1" key="1">
    <citation type="submission" date="2020-11" db="EMBL/GenBank/DDBJ databases">
        <authorList>
            <consortium name="DOE Joint Genome Institute"/>
            <person name="Ahrendt S."/>
            <person name="Riley R."/>
            <person name="Andreopoulos W."/>
            <person name="Labutti K."/>
            <person name="Pangilinan J."/>
            <person name="Ruiz-Duenas F.J."/>
            <person name="Barrasa J.M."/>
            <person name="Sanchez-Garcia M."/>
            <person name="Camarero S."/>
            <person name="Miyauchi S."/>
            <person name="Serrano A."/>
            <person name="Linde D."/>
            <person name="Babiker R."/>
            <person name="Drula E."/>
            <person name="Ayuso-Fernandez I."/>
            <person name="Pacheco R."/>
            <person name="Padilla G."/>
            <person name="Ferreira P."/>
            <person name="Barriuso J."/>
            <person name="Kellner H."/>
            <person name="Castanera R."/>
            <person name="Alfaro M."/>
            <person name="Ramirez L."/>
            <person name="Pisabarro A.G."/>
            <person name="Kuo A."/>
            <person name="Tritt A."/>
            <person name="Lipzen A."/>
            <person name="He G."/>
            <person name="Yan M."/>
            <person name="Ng V."/>
            <person name="Cullen D."/>
            <person name="Martin F."/>
            <person name="Rosso M.-N."/>
            <person name="Henrissat B."/>
            <person name="Hibbett D."/>
            <person name="Martinez A.T."/>
            <person name="Grigoriev I.V."/>
        </authorList>
    </citation>
    <scope>NUCLEOTIDE SEQUENCE</scope>
    <source>
        <strain evidence="1">CIRM-BRFM 674</strain>
    </source>
</reference>
<feature type="non-terminal residue" evidence="1">
    <location>
        <position position="110"/>
    </location>
</feature>
<accession>A0A9P5YX42</accession>
<dbReference type="Proteomes" id="UP000807469">
    <property type="component" value="Unassembled WGS sequence"/>
</dbReference>
<dbReference type="EMBL" id="MU155329">
    <property type="protein sequence ID" value="KAF9475520.1"/>
    <property type="molecule type" value="Genomic_DNA"/>
</dbReference>
<evidence type="ECO:0000313" key="1">
    <source>
        <dbReference type="EMBL" id="KAF9475520.1"/>
    </source>
</evidence>
<dbReference type="AlphaFoldDB" id="A0A9P5YX42"/>
<name>A0A9P5YX42_9AGAR</name>
<dbReference type="OrthoDB" id="3070764at2759"/>
<keyword evidence="2" id="KW-1185">Reference proteome</keyword>
<evidence type="ECO:0000313" key="2">
    <source>
        <dbReference type="Proteomes" id="UP000807469"/>
    </source>
</evidence>
<proteinExistence type="predicted"/>
<protein>
    <submittedName>
        <fullName evidence="1">Uncharacterized protein</fullName>
    </submittedName>
</protein>
<comment type="caution">
    <text evidence="1">The sequence shown here is derived from an EMBL/GenBank/DDBJ whole genome shotgun (WGS) entry which is preliminary data.</text>
</comment>